<dbReference type="EMBL" id="LBHC01000002">
    <property type="protein sequence ID" value="KLE31984.1"/>
    <property type="molecule type" value="Genomic_DNA"/>
</dbReference>
<dbReference type="PATRIC" id="fig|502682.8.peg.2273"/>
<organism evidence="1 2">
    <name type="scientific">Aurantiacibacter gangjinensis</name>
    <dbReference type="NCBI Taxonomy" id="502682"/>
    <lineage>
        <taxon>Bacteria</taxon>
        <taxon>Pseudomonadati</taxon>
        <taxon>Pseudomonadota</taxon>
        <taxon>Alphaproteobacteria</taxon>
        <taxon>Sphingomonadales</taxon>
        <taxon>Erythrobacteraceae</taxon>
        <taxon>Aurantiacibacter</taxon>
    </lineage>
</organism>
<gene>
    <name evidence="1" type="ORF">AAW01_11155</name>
</gene>
<name>A0A0G9MMY4_9SPHN</name>
<dbReference type="AlphaFoldDB" id="A0A0G9MMY4"/>
<sequence>MRPLALAALVLLAGCSTERDILELQLGRLQYLESNAQQVQIGIDQGSYDPARYDAYLALDVDVFQRVFSEVEGQTIEIDAGGRPLEITVGTFSTNFRPGSPEITLAANAVDLQSGIEAGIEIDTRIVLVRDPDRPEELTARIIATRMVPDLRWGPLNFTKARFVRSLLELEASKFTDSLPGVVLPLAQDFAFGADAQVIDTGRISTGNGSYIRGNINVPTTLTTGRFAVQNILFLENGVHVFANVEGL</sequence>
<dbReference type="PROSITE" id="PS51257">
    <property type="entry name" value="PROKAR_LIPOPROTEIN"/>
    <property type="match status" value="1"/>
</dbReference>
<proteinExistence type="predicted"/>
<evidence type="ECO:0000313" key="2">
    <source>
        <dbReference type="Proteomes" id="UP000053070"/>
    </source>
</evidence>
<evidence type="ECO:0000313" key="1">
    <source>
        <dbReference type="EMBL" id="KLE31984.1"/>
    </source>
</evidence>
<comment type="caution">
    <text evidence="1">The sequence shown here is derived from an EMBL/GenBank/DDBJ whole genome shotgun (WGS) entry which is preliminary data.</text>
</comment>
<dbReference type="Proteomes" id="UP000053070">
    <property type="component" value="Unassembled WGS sequence"/>
</dbReference>
<protein>
    <submittedName>
        <fullName evidence="1">Uncharacterized protein</fullName>
    </submittedName>
</protein>
<keyword evidence="2" id="KW-1185">Reference proteome</keyword>
<accession>A0A0G9MMY4</accession>
<reference evidence="1 2" key="1">
    <citation type="submission" date="2015-04" db="EMBL/GenBank/DDBJ databases">
        <title>The draft genome sequence of Erythrobacr gangjinensis K7-2.</title>
        <authorList>
            <person name="Zhuang L."/>
            <person name="Liu Y."/>
            <person name="Shao Z."/>
        </authorList>
    </citation>
    <scope>NUCLEOTIDE SEQUENCE [LARGE SCALE GENOMIC DNA]</scope>
    <source>
        <strain evidence="1 2">K7-2</strain>
    </source>
</reference>